<proteinExistence type="predicted"/>
<name>A0ABV3WN24_9HYPH</name>
<keyword evidence="4" id="KW-1185">Reference proteome</keyword>
<evidence type="ECO:0000313" key="4">
    <source>
        <dbReference type="Proteomes" id="UP001559025"/>
    </source>
</evidence>
<evidence type="ECO:0000256" key="1">
    <source>
        <dbReference type="ARBA" id="ARBA00023027"/>
    </source>
</evidence>
<reference evidence="3 4" key="1">
    <citation type="submission" date="2024-01" db="EMBL/GenBank/DDBJ databases">
        <title>New evidence supports the origin of RcGTA from prophage.</title>
        <authorList>
            <person name="Xu Y."/>
            <person name="Liu B."/>
            <person name="Chen F."/>
        </authorList>
    </citation>
    <scope>NUCLEOTIDE SEQUENCE [LARGE SCALE GENOMIC DNA]</scope>
    <source>
        <strain evidence="3 4">CBW1107-2</strain>
    </source>
</reference>
<keyword evidence="1" id="KW-0520">NAD</keyword>
<protein>
    <submittedName>
        <fullName evidence="3">SDR family NAD(P)-dependent oxidoreductase</fullName>
    </submittedName>
</protein>
<dbReference type="EMBL" id="JAZHFV010000001">
    <property type="protein sequence ID" value="MEX4006051.1"/>
    <property type="molecule type" value="Genomic_DNA"/>
</dbReference>
<dbReference type="PANTHER" id="PTHR43574">
    <property type="entry name" value="EPIMERASE-RELATED"/>
    <property type="match status" value="1"/>
</dbReference>
<evidence type="ECO:0000313" key="3">
    <source>
        <dbReference type="EMBL" id="MEX4006051.1"/>
    </source>
</evidence>
<dbReference type="InterPro" id="IPR001509">
    <property type="entry name" value="Epimerase_deHydtase"/>
</dbReference>
<gene>
    <name evidence="3" type="ORF">V1479_01975</name>
</gene>
<dbReference type="Proteomes" id="UP001559025">
    <property type="component" value="Unassembled WGS sequence"/>
</dbReference>
<dbReference type="Gene3D" id="3.40.50.720">
    <property type="entry name" value="NAD(P)-binding Rossmann-like Domain"/>
    <property type="match status" value="1"/>
</dbReference>
<comment type="caution">
    <text evidence="3">The sequence shown here is derived from an EMBL/GenBank/DDBJ whole genome shotgun (WGS) entry which is preliminary data.</text>
</comment>
<dbReference type="CDD" id="cd05266">
    <property type="entry name" value="SDR_a4"/>
    <property type="match status" value="1"/>
</dbReference>
<dbReference type="SUPFAM" id="SSF51735">
    <property type="entry name" value="NAD(P)-binding Rossmann-fold domains"/>
    <property type="match status" value="1"/>
</dbReference>
<organism evidence="3 4">
    <name type="scientific">Neoaquamicrobium sediminum</name>
    <dbReference type="NCBI Taxonomy" id="1849104"/>
    <lineage>
        <taxon>Bacteria</taxon>
        <taxon>Pseudomonadati</taxon>
        <taxon>Pseudomonadota</taxon>
        <taxon>Alphaproteobacteria</taxon>
        <taxon>Hyphomicrobiales</taxon>
        <taxon>Phyllobacteriaceae</taxon>
        <taxon>Neoaquamicrobium</taxon>
    </lineage>
</organism>
<evidence type="ECO:0000259" key="2">
    <source>
        <dbReference type="Pfam" id="PF01370"/>
    </source>
</evidence>
<dbReference type="InterPro" id="IPR036291">
    <property type="entry name" value="NAD(P)-bd_dom_sf"/>
</dbReference>
<dbReference type="RefSeq" id="WP_368801973.1">
    <property type="nucleotide sequence ID" value="NZ_JAZHFV010000001.1"/>
</dbReference>
<sequence length="302" mass="32522">MRLFIFGAGYSGRAIARCAIADGAFVAGTTRSADKAEELRADGIEPALFDGGPLSSEIEAALGETTHLIVSIAPGDSDPVLSAARDTIVKNMPALRWIGYLSTVGVYGDHQGVWVDEDAECRPVSRRSQARLAAERAWLALAVETDLPVAILRLSGIYGPGRNGFVNLDKGTARRIVKPDQVFNRIHVDDIAGATMLLAKEAKGGIFNVTDDEPAPPQDVVAYAASLMSVAPPPEIPFNEAEMTPMARSFYGENKRVANARIKQAGYRFRFPDYRAALDDLWSSGTWQGRAEGADARSRIGD</sequence>
<dbReference type="Pfam" id="PF01370">
    <property type="entry name" value="Epimerase"/>
    <property type="match status" value="1"/>
</dbReference>
<feature type="domain" description="NAD-dependent epimerase/dehydratase" evidence="2">
    <location>
        <begin position="97"/>
        <end position="209"/>
    </location>
</feature>
<accession>A0ABV3WN24</accession>